<evidence type="ECO:0000256" key="5">
    <source>
        <dbReference type="ARBA" id="ARBA00022840"/>
    </source>
</evidence>
<dbReference type="SUPFAM" id="SSF90123">
    <property type="entry name" value="ABC transporter transmembrane region"/>
    <property type="match status" value="1"/>
</dbReference>
<dbReference type="InterPro" id="IPR039421">
    <property type="entry name" value="Type_1_exporter"/>
</dbReference>
<dbReference type="GO" id="GO:0045454">
    <property type="term" value="P:cell redox homeostasis"/>
    <property type="evidence" value="ECO:0007669"/>
    <property type="project" value="InterPro"/>
</dbReference>
<keyword evidence="5" id="KW-0067">ATP-binding</keyword>
<evidence type="ECO:0000256" key="4">
    <source>
        <dbReference type="ARBA" id="ARBA00022741"/>
    </source>
</evidence>
<evidence type="ECO:0000313" key="11">
    <source>
        <dbReference type="EMBL" id="OZI55417.1"/>
    </source>
</evidence>
<feature type="domain" description="ABC transporter" evidence="9">
    <location>
        <begin position="337"/>
        <end position="564"/>
    </location>
</feature>
<keyword evidence="7 8" id="KW-0472">Membrane</keyword>
<evidence type="ECO:0000256" key="2">
    <source>
        <dbReference type="ARBA" id="ARBA00022475"/>
    </source>
</evidence>
<evidence type="ECO:0000259" key="10">
    <source>
        <dbReference type="PROSITE" id="PS50929"/>
    </source>
</evidence>
<dbReference type="SMART" id="SM00382">
    <property type="entry name" value="AAA"/>
    <property type="match status" value="1"/>
</dbReference>
<dbReference type="InterPro" id="IPR003593">
    <property type="entry name" value="AAA+_ATPase"/>
</dbReference>
<comment type="subcellular location">
    <subcellularLocation>
        <location evidence="1">Cell membrane</location>
        <topology evidence="1">Multi-pass membrane protein</topology>
    </subcellularLocation>
</comment>
<feature type="transmembrane region" description="Helical" evidence="8">
    <location>
        <begin position="277"/>
        <end position="296"/>
    </location>
</feature>
<dbReference type="PANTHER" id="PTHR24221:SF654">
    <property type="entry name" value="ATP-BINDING CASSETTE SUB-FAMILY B MEMBER 6"/>
    <property type="match status" value="1"/>
</dbReference>
<dbReference type="Pfam" id="PF00664">
    <property type="entry name" value="ABC_membrane"/>
    <property type="match status" value="1"/>
</dbReference>
<evidence type="ECO:0000256" key="6">
    <source>
        <dbReference type="ARBA" id="ARBA00022989"/>
    </source>
</evidence>
<dbReference type="InterPro" id="IPR003439">
    <property type="entry name" value="ABC_transporter-like_ATP-bd"/>
</dbReference>
<reference evidence="11 12" key="1">
    <citation type="submission" date="2017-05" db="EMBL/GenBank/DDBJ databases">
        <title>Complete and WGS of Bordetella genogroups.</title>
        <authorList>
            <person name="Spilker T."/>
            <person name="LiPuma J."/>
        </authorList>
    </citation>
    <scope>NUCLEOTIDE SEQUENCE [LARGE SCALE GENOMIC DNA]</scope>
    <source>
        <strain evidence="11 12">AU10456</strain>
    </source>
</reference>
<keyword evidence="12" id="KW-1185">Reference proteome</keyword>
<dbReference type="SUPFAM" id="SSF52540">
    <property type="entry name" value="P-loop containing nucleoside triphosphate hydrolases"/>
    <property type="match status" value="1"/>
</dbReference>
<dbReference type="GO" id="GO:0005524">
    <property type="term" value="F:ATP binding"/>
    <property type="evidence" value="ECO:0007669"/>
    <property type="project" value="UniProtKB-KW"/>
</dbReference>
<dbReference type="PANTHER" id="PTHR24221">
    <property type="entry name" value="ATP-BINDING CASSETTE SUB-FAMILY B"/>
    <property type="match status" value="1"/>
</dbReference>
<protein>
    <submittedName>
        <fullName evidence="11">Thiol reductant ABC exporter subunit CydC</fullName>
    </submittedName>
</protein>
<dbReference type="Proteomes" id="UP000216913">
    <property type="component" value="Unassembled WGS sequence"/>
</dbReference>
<evidence type="ECO:0000259" key="9">
    <source>
        <dbReference type="PROSITE" id="PS50893"/>
    </source>
</evidence>
<keyword evidence="6 8" id="KW-1133">Transmembrane helix</keyword>
<keyword evidence="4" id="KW-0547">Nucleotide-binding</keyword>
<accession>A0A261U1Q3</accession>
<organism evidence="11 12">
    <name type="scientific">Bordetella genomosp. 5</name>
    <dbReference type="NCBI Taxonomy" id="1395608"/>
    <lineage>
        <taxon>Bacteria</taxon>
        <taxon>Pseudomonadati</taxon>
        <taxon>Pseudomonadota</taxon>
        <taxon>Betaproteobacteria</taxon>
        <taxon>Burkholderiales</taxon>
        <taxon>Alcaligenaceae</taxon>
        <taxon>Bordetella</taxon>
    </lineage>
</organism>
<dbReference type="GO" id="GO:0005886">
    <property type="term" value="C:plasma membrane"/>
    <property type="evidence" value="ECO:0007669"/>
    <property type="project" value="UniProtKB-SubCell"/>
</dbReference>
<gene>
    <name evidence="11" type="ORF">CAL25_03205</name>
</gene>
<dbReference type="RefSeq" id="WP_094798473.1">
    <property type="nucleotide sequence ID" value="NZ_NEVP01000001.1"/>
</dbReference>
<dbReference type="GO" id="GO:0034040">
    <property type="term" value="F:ATPase-coupled lipid transmembrane transporter activity"/>
    <property type="evidence" value="ECO:0007669"/>
    <property type="project" value="TreeGrafter"/>
</dbReference>
<dbReference type="PROSITE" id="PS50929">
    <property type="entry name" value="ABC_TM1F"/>
    <property type="match status" value="1"/>
</dbReference>
<dbReference type="PROSITE" id="PS50893">
    <property type="entry name" value="ABC_TRANSPORTER_2"/>
    <property type="match status" value="1"/>
</dbReference>
<keyword evidence="2" id="KW-1003">Cell membrane</keyword>
<dbReference type="OrthoDB" id="9802264at2"/>
<dbReference type="InterPro" id="IPR014223">
    <property type="entry name" value="ABC_CydC/D"/>
</dbReference>
<dbReference type="Gene3D" id="3.40.50.300">
    <property type="entry name" value="P-loop containing nucleotide triphosphate hydrolases"/>
    <property type="match status" value="1"/>
</dbReference>
<evidence type="ECO:0000313" key="12">
    <source>
        <dbReference type="Proteomes" id="UP000216913"/>
    </source>
</evidence>
<dbReference type="GO" id="GO:0016887">
    <property type="term" value="F:ATP hydrolysis activity"/>
    <property type="evidence" value="ECO:0007669"/>
    <property type="project" value="InterPro"/>
</dbReference>
<dbReference type="NCBIfam" id="TIGR02868">
    <property type="entry name" value="CydC"/>
    <property type="match status" value="1"/>
</dbReference>
<dbReference type="GO" id="GO:0140359">
    <property type="term" value="F:ABC-type transporter activity"/>
    <property type="evidence" value="ECO:0007669"/>
    <property type="project" value="InterPro"/>
</dbReference>
<dbReference type="InterPro" id="IPR036640">
    <property type="entry name" value="ABC1_TM_sf"/>
</dbReference>
<dbReference type="EMBL" id="NEVP01000001">
    <property type="protein sequence ID" value="OZI55417.1"/>
    <property type="molecule type" value="Genomic_DNA"/>
</dbReference>
<dbReference type="Pfam" id="PF00005">
    <property type="entry name" value="ABC_tran"/>
    <property type="match status" value="1"/>
</dbReference>
<dbReference type="GO" id="GO:0034775">
    <property type="term" value="P:glutathione transmembrane transport"/>
    <property type="evidence" value="ECO:0007669"/>
    <property type="project" value="InterPro"/>
</dbReference>
<evidence type="ECO:0000256" key="1">
    <source>
        <dbReference type="ARBA" id="ARBA00004651"/>
    </source>
</evidence>
<feature type="transmembrane region" description="Helical" evidence="8">
    <location>
        <begin position="40"/>
        <end position="59"/>
    </location>
</feature>
<feature type="transmembrane region" description="Helical" evidence="8">
    <location>
        <begin position="245"/>
        <end position="265"/>
    </location>
</feature>
<sequence>MKRGSLLWQVYGRRKRGLALTLFLSLLTLAAGVALLGVSGWFLTAAAMAGAGAMFNLFVPSSLVRGLSFVRICSRYAERLAGHATTLRLLADLRGTVFGALVRLTPRQLARYRAGDLVARLTGDVDALDTVFLFVLAPVATAVVGGAIVCAVLGYWIPSAGLLLAAALLIACVLVPWWLARAARQAGSQAQAEAAALRSAVIDAVEGHGDIAAHNAQARVCAQFDAACSGLAQARGVQARVAARGLWLVQACAGLSMVGVLWFGIPAVAAGTLSGPLMAGLVLATLGVFEVAGPIMRGVARLGGARAAAGRIAAIVEADPDMRDPLEPRRLPEQGVLAMRDVSFAYPAREGQGEPASLLHDVSLTVEPGARVAIVGPSGAGKSTLLALLLRVEDPRAGAVTYGGVPLRDVEQAQVHRRIALLSQDAPVFIGTLRTNLLIGDPAASDERLFDALDRARLGDFVRGLPQGLGTWVGEGGAGLSAGQARRLCLARALLSPATVLLLDEPTAGLDAPTEAAFLADLARATEGRAVVLATHATLPAGAVDRVYAMREGGLTLEADKLLA</sequence>
<feature type="domain" description="ABC transmembrane type-1" evidence="10">
    <location>
        <begin position="19"/>
        <end position="304"/>
    </location>
</feature>
<comment type="caution">
    <text evidence="11">The sequence shown here is derived from an EMBL/GenBank/DDBJ whole genome shotgun (WGS) entry which is preliminary data.</text>
</comment>
<dbReference type="Gene3D" id="1.20.1560.10">
    <property type="entry name" value="ABC transporter type 1, transmembrane domain"/>
    <property type="match status" value="1"/>
</dbReference>
<dbReference type="InterPro" id="IPR017871">
    <property type="entry name" value="ABC_transporter-like_CS"/>
</dbReference>
<keyword evidence="3 8" id="KW-0812">Transmembrane</keyword>
<feature type="transmembrane region" description="Helical" evidence="8">
    <location>
        <begin position="162"/>
        <end position="180"/>
    </location>
</feature>
<feature type="transmembrane region" description="Helical" evidence="8">
    <location>
        <begin position="130"/>
        <end position="156"/>
    </location>
</feature>
<evidence type="ECO:0000256" key="3">
    <source>
        <dbReference type="ARBA" id="ARBA00022692"/>
    </source>
</evidence>
<proteinExistence type="predicted"/>
<dbReference type="InterPro" id="IPR027417">
    <property type="entry name" value="P-loop_NTPase"/>
</dbReference>
<evidence type="ECO:0000256" key="8">
    <source>
        <dbReference type="SAM" id="Phobius"/>
    </source>
</evidence>
<dbReference type="InterPro" id="IPR011527">
    <property type="entry name" value="ABC1_TM_dom"/>
</dbReference>
<dbReference type="AlphaFoldDB" id="A0A261U1Q3"/>
<evidence type="ECO:0000256" key="7">
    <source>
        <dbReference type="ARBA" id="ARBA00023136"/>
    </source>
</evidence>
<name>A0A261U1Q3_9BORD</name>
<dbReference type="PROSITE" id="PS00211">
    <property type="entry name" value="ABC_TRANSPORTER_1"/>
    <property type="match status" value="1"/>
</dbReference>